<proteinExistence type="predicted"/>
<dbReference type="Gene3D" id="1.20.1290.10">
    <property type="entry name" value="AhpD-like"/>
    <property type="match status" value="1"/>
</dbReference>
<protein>
    <submittedName>
        <fullName evidence="2">Carboxymuconolactone decarboxylase family protein</fullName>
    </submittedName>
</protein>
<dbReference type="PANTHER" id="PTHR34846">
    <property type="entry name" value="4-CARBOXYMUCONOLACTONE DECARBOXYLASE FAMILY PROTEIN (AFU_ORTHOLOGUE AFUA_6G11590)"/>
    <property type="match status" value="1"/>
</dbReference>
<reference evidence="2 3" key="1">
    <citation type="journal article" date="2006" name="Int. J. Syst. Evol. Microbiol.">
        <title>Myroides pelagicus sp. nov., isolated from seawater in Thailand.</title>
        <authorList>
            <person name="Yoon J."/>
            <person name="Maneerat S."/>
            <person name="Kawai F."/>
            <person name="Yokota A."/>
        </authorList>
    </citation>
    <scope>NUCLEOTIDE SEQUENCE [LARGE SCALE GENOMIC DNA]</scope>
    <source>
        <strain evidence="2 3">SM1T</strain>
    </source>
</reference>
<dbReference type="InterPro" id="IPR004675">
    <property type="entry name" value="AhpD_core"/>
</dbReference>
<dbReference type="Proteomes" id="UP000488936">
    <property type="component" value="Unassembled WGS sequence"/>
</dbReference>
<dbReference type="SUPFAM" id="SSF69118">
    <property type="entry name" value="AhpD-like"/>
    <property type="match status" value="1"/>
</dbReference>
<comment type="caution">
    <text evidence="2">The sequence shown here is derived from an EMBL/GenBank/DDBJ whole genome shotgun (WGS) entry which is preliminary data.</text>
</comment>
<feature type="domain" description="Carboxymuconolactone decarboxylase-like" evidence="1">
    <location>
        <begin position="15"/>
        <end position="94"/>
    </location>
</feature>
<evidence type="ECO:0000313" key="2">
    <source>
        <dbReference type="EMBL" id="MTH29181.1"/>
    </source>
</evidence>
<dbReference type="EMBL" id="WMJY01000007">
    <property type="protein sequence ID" value="MTH29181.1"/>
    <property type="molecule type" value="Genomic_DNA"/>
</dbReference>
<dbReference type="NCBIfam" id="TIGR00778">
    <property type="entry name" value="ahpD_dom"/>
    <property type="match status" value="1"/>
</dbReference>
<dbReference type="InterPro" id="IPR003779">
    <property type="entry name" value="CMD-like"/>
</dbReference>
<dbReference type="OrthoDB" id="9801997at2"/>
<name>A0A7K1GJY9_9FLAO</name>
<dbReference type="GO" id="GO:0051920">
    <property type="term" value="F:peroxiredoxin activity"/>
    <property type="evidence" value="ECO:0007669"/>
    <property type="project" value="InterPro"/>
</dbReference>
<organism evidence="2 3">
    <name type="scientific">Myroides pelagicus</name>
    <dbReference type="NCBI Taxonomy" id="270914"/>
    <lineage>
        <taxon>Bacteria</taxon>
        <taxon>Pseudomonadati</taxon>
        <taxon>Bacteroidota</taxon>
        <taxon>Flavobacteriia</taxon>
        <taxon>Flavobacteriales</taxon>
        <taxon>Flavobacteriaceae</taxon>
        <taxon>Myroides</taxon>
    </lineage>
</organism>
<dbReference type="InterPro" id="IPR029032">
    <property type="entry name" value="AhpD-like"/>
</dbReference>
<sequence length="145" mass="16472">MKTRKDIYQIDPSAYTGMIALEKYLQNSLLEPLHIELIKIRASQLNGCGYCLDLHNQDALKLGADPRKLLAIAAWRETELFSAEQRVILQLTEEVTFISEKGITDHTYLEAHALFDELYVAQLVMCAVTINAWNRIAIATHKKAK</sequence>
<dbReference type="AlphaFoldDB" id="A0A7K1GJY9"/>
<dbReference type="Pfam" id="PF02627">
    <property type="entry name" value="CMD"/>
    <property type="match status" value="1"/>
</dbReference>
<keyword evidence="3" id="KW-1185">Reference proteome</keyword>
<evidence type="ECO:0000259" key="1">
    <source>
        <dbReference type="Pfam" id="PF02627"/>
    </source>
</evidence>
<evidence type="ECO:0000313" key="3">
    <source>
        <dbReference type="Proteomes" id="UP000488936"/>
    </source>
</evidence>
<dbReference type="RefSeq" id="WP_155035162.1">
    <property type="nucleotide sequence ID" value="NZ_JAYMMG010000014.1"/>
</dbReference>
<gene>
    <name evidence="2" type="ORF">GJV77_04500</name>
</gene>
<accession>A0A7K1GJY9</accession>
<dbReference type="PANTHER" id="PTHR34846:SF10">
    <property type="entry name" value="CYTOPLASMIC PROTEIN"/>
    <property type="match status" value="1"/>
</dbReference>